<proteinExistence type="predicted"/>
<organism evidence="2 3">
    <name type="scientific">Oidiodendron maius (strain Zn)</name>
    <dbReference type="NCBI Taxonomy" id="913774"/>
    <lineage>
        <taxon>Eukaryota</taxon>
        <taxon>Fungi</taxon>
        <taxon>Dikarya</taxon>
        <taxon>Ascomycota</taxon>
        <taxon>Pezizomycotina</taxon>
        <taxon>Leotiomycetes</taxon>
        <taxon>Leotiomycetes incertae sedis</taxon>
        <taxon>Myxotrichaceae</taxon>
        <taxon>Oidiodendron</taxon>
    </lineage>
</organism>
<gene>
    <name evidence="2" type="ORF">OIDMADRAFT_48822</name>
</gene>
<dbReference type="OrthoDB" id="3830579at2759"/>
<dbReference type="EMBL" id="KN832870">
    <property type="protein sequence ID" value="KIN08986.1"/>
    <property type="molecule type" value="Genomic_DNA"/>
</dbReference>
<dbReference type="AlphaFoldDB" id="A0A0C3HL77"/>
<dbReference type="PROSITE" id="PS51725">
    <property type="entry name" value="ABM"/>
    <property type="match status" value="1"/>
</dbReference>
<dbReference type="STRING" id="913774.A0A0C3HL77"/>
<protein>
    <recommendedName>
        <fullName evidence="1">ABM domain-containing protein</fullName>
    </recommendedName>
</protein>
<dbReference type="InterPro" id="IPR007138">
    <property type="entry name" value="ABM_dom"/>
</dbReference>
<dbReference type="Proteomes" id="UP000054321">
    <property type="component" value="Unassembled WGS sequence"/>
</dbReference>
<keyword evidence="3" id="KW-1185">Reference proteome</keyword>
<evidence type="ECO:0000259" key="1">
    <source>
        <dbReference type="PROSITE" id="PS51725"/>
    </source>
</evidence>
<evidence type="ECO:0000313" key="3">
    <source>
        <dbReference type="Proteomes" id="UP000054321"/>
    </source>
</evidence>
<dbReference type="SUPFAM" id="SSF54909">
    <property type="entry name" value="Dimeric alpha+beta barrel"/>
    <property type="match status" value="1"/>
</dbReference>
<dbReference type="InParanoid" id="A0A0C3HL77"/>
<feature type="domain" description="ABM" evidence="1">
    <location>
        <begin position="9"/>
        <end position="103"/>
    </location>
</feature>
<evidence type="ECO:0000313" key="2">
    <source>
        <dbReference type="EMBL" id="KIN08986.1"/>
    </source>
</evidence>
<dbReference type="HOGENOM" id="CLU_1343109_0_0_1"/>
<reference evidence="2 3" key="1">
    <citation type="submission" date="2014-04" db="EMBL/GenBank/DDBJ databases">
        <authorList>
            <consortium name="DOE Joint Genome Institute"/>
            <person name="Kuo A."/>
            <person name="Martino E."/>
            <person name="Perotto S."/>
            <person name="Kohler A."/>
            <person name="Nagy L.G."/>
            <person name="Floudas D."/>
            <person name="Copeland A."/>
            <person name="Barry K.W."/>
            <person name="Cichocki N."/>
            <person name="Veneault-Fourrey C."/>
            <person name="LaButti K."/>
            <person name="Lindquist E.A."/>
            <person name="Lipzen A."/>
            <person name="Lundell T."/>
            <person name="Morin E."/>
            <person name="Murat C."/>
            <person name="Sun H."/>
            <person name="Tunlid A."/>
            <person name="Henrissat B."/>
            <person name="Grigoriev I.V."/>
            <person name="Hibbett D.S."/>
            <person name="Martin F."/>
            <person name="Nordberg H.P."/>
            <person name="Cantor M.N."/>
            <person name="Hua S.X."/>
        </authorList>
    </citation>
    <scope>NUCLEOTIDE SEQUENCE [LARGE SCALE GENOMIC DNA]</scope>
    <source>
        <strain evidence="2 3">Zn</strain>
    </source>
</reference>
<accession>A0A0C3HL77</accession>
<sequence>MTSALSRSMTNIAYVPLRPGADIEDPTTPEGKAWRDALDIIRAQYGYQQSSYGKQLESADTMMWLIDWASMAAYIDFTKSPDYPGFMQGMGAVLASPPQLYHFFPNSFPPHIPLSTAPYTEVTTFCNTTYSPDFRQNVESFVKVLDEGKVEGYLGVVYGDTEVIGKRVIDSSSAEVKKESRMVMCVGFHIT</sequence>
<reference evidence="3" key="2">
    <citation type="submission" date="2015-01" db="EMBL/GenBank/DDBJ databases">
        <title>Evolutionary Origins and Diversification of the Mycorrhizal Mutualists.</title>
        <authorList>
            <consortium name="DOE Joint Genome Institute"/>
            <consortium name="Mycorrhizal Genomics Consortium"/>
            <person name="Kohler A."/>
            <person name="Kuo A."/>
            <person name="Nagy L.G."/>
            <person name="Floudas D."/>
            <person name="Copeland A."/>
            <person name="Barry K.W."/>
            <person name="Cichocki N."/>
            <person name="Veneault-Fourrey C."/>
            <person name="LaButti K."/>
            <person name="Lindquist E.A."/>
            <person name="Lipzen A."/>
            <person name="Lundell T."/>
            <person name="Morin E."/>
            <person name="Murat C."/>
            <person name="Riley R."/>
            <person name="Ohm R."/>
            <person name="Sun H."/>
            <person name="Tunlid A."/>
            <person name="Henrissat B."/>
            <person name="Grigoriev I.V."/>
            <person name="Hibbett D.S."/>
            <person name="Martin F."/>
        </authorList>
    </citation>
    <scope>NUCLEOTIDE SEQUENCE [LARGE SCALE GENOMIC DNA]</scope>
    <source>
        <strain evidence="3">Zn</strain>
    </source>
</reference>
<dbReference type="Gene3D" id="3.30.70.100">
    <property type="match status" value="1"/>
</dbReference>
<dbReference type="InterPro" id="IPR011008">
    <property type="entry name" value="Dimeric_a/b-barrel"/>
</dbReference>
<name>A0A0C3HL77_OIDMZ</name>